<reference evidence="1 2" key="1">
    <citation type="journal article" date="2020" name="BMC Genomics">
        <title>Intraspecific diversification of the crop wild relative Brassica cretica Lam. using demographic model selection.</title>
        <authorList>
            <person name="Kioukis A."/>
            <person name="Michalopoulou V.A."/>
            <person name="Briers L."/>
            <person name="Pirintsos S."/>
            <person name="Studholme D.J."/>
            <person name="Pavlidis P."/>
            <person name="Sarris P.F."/>
        </authorList>
    </citation>
    <scope>NUCLEOTIDE SEQUENCE [LARGE SCALE GENOMIC DNA]</scope>
    <source>
        <strain evidence="2">cv. PFS-1207/04</strain>
    </source>
</reference>
<dbReference type="EMBL" id="QGKV02000649">
    <property type="protein sequence ID" value="KAF3579416.1"/>
    <property type="molecule type" value="Genomic_DNA"/>
</dbReference>
<organism evidence="1 2">
    <name type="scientific">Brassica cretica</name>
    <name type="common">Mustard</name>
    <dbReference type="NCBI Taxonomy" id="69181"/>
    <lineage>
        <taxon>Eukaryota</taxon>
        <taxon>Viridiplantae</taxon>
        <taxon>Streptophyta</taxon>
        <taxon>Embryophyta</taxon>
        <taxon>Tracheophyta</taxon>
        <taxon>Spermatophyta</taxon>
        <taxon>Magnoliopsida</taxon>
        <taxon>eudicotyledons</taxon>
        <taxon>Gunneridae</taxon>
        <taxon>Pentapetalae</taxon>
        <taxon>rosids</taxon>
        <taxon>malvids</taxon>
        <taxon>Brassicales</taxon>
        <taxon>Brassicaceae</taxon>
        <taxon>Brassiceae</taxon>
        <taxon>Brassica</taxon>
    </lineage>
</organism>
<accession>A0ABQ7DQT9</accession>
<dbReference type="Proteomes" id="UP000266723">
    <property type="component" value="Unassembled WGS sequence"/>
</dbReference>
<evidence type="ECO:0000313" key="1">
    <source>
        <dbReference type="EMBL" id="KAF3579416.1"/>
    </source>
</evidence>
<protein>
    <submittedName>
        <fullName evidence="1">Uncharacterized protein</fullName>
    </submittedName>
</protein>
<gene>
    <name evidence="1" type="ORF">DY000_02035630</name>
</gene>
<keyword evidence="2" id="KW-1185">Reference proteome</keyword>
<proteinExistence type="predicted"/>
<sequence length="205" mass="23475">MPAVELQAIAPAFNPVIRHLLDESRVRWLTAEEMMVLFHGDTVYLCRHGKHDFIPDRVEVAGGRVMEGTPDSKSFCHARQRDEFLFRSAWSQAIVVPHSHNGSIEETSHTLSSFINNFNEHDPSKSTRKMELHLNKSTSVSTILGPHNTMHMNFFSNGSKKEEDFCWQIEIKDRRVESKGFLVKTLWLESVDSFSFLHGVGLFFA</sequence>
<comment type="caution">
    <text evidence="1">The sequence shown here is derived from an EMBL/GenBank/DDBJ whole genome shotgun (WGS) entry which is preliminary data.</text>
</comment>
<name>A0ABQ7DQT9_BRACR</name>
<evidence type="ECO:0000313" key="2">
    <source>
        <dbReference type="Proteomes" id="UP000266723"/>
    </source>
</evidence>